<dbReference type="OrthoDB" id="9810372at2"/>
<protein>
    <submittedName>
        <fullName evidence="3">Sugar kinase of the NBD/HSP70 family, may contain an N-terminal HTH domain</fullName>
    </submittedName>
</protein>
<accession>A0A1H1E8B9</accession>
<reference evidence="3 4" key="1">
    <citation type="submission" date="2016-10" db="EMBL/GenBank/DDBJ databases">
        <authorList>
            <person name="de Groot N.N."/>
        </authorList>
    </citation>
    <scope>NUCLEOTIDE SEQUENCE [LARGE SCALE GENOMIC DNA]</scope>
    <source>
        <strain evidence="3 4">DSM 43794</strain>
    </source>
</reference>
<dbReference type="GO" id="GO:0016301">
    <property type="term" value="F:kinase activity"/>
    <property type="evidence" value="ECO:0007669"/>
    <property type="project" value="UniProtKB-KW"/>
</dbReference>
<sequence length="262" mass="26431">MSRPSTRRSPGRPRSAATTAPAARPAVLGWGRVDLTGLTAGTGLPLLVGNDATLAGVAEARTGAAAGHATALHLLVDVGIGGALIVDGRPVAGEGGSGGEYGHMPFGDRSLRCPCGARGCWDLEVDGRALARRLGEPSPADPRAYARRVLDRARNEPAAARAVEEVVAALAAGVAGLVNAHAPGVVTLGGLAAALRAAAPGRFAEVYADGLMAFHRAGPPPVLDAVHGEDGALRGAVAVGLDRITTESALADWADRYGRRGC</sequence>
<dbReference type="InterPro" id="IPR043129">
    <property type="entry name" value="ATPase_NBD"/>
</dbReference>
<organism evidence="3 4">
    <name type="scientific">Thermostaphylospora chromogena</name>
    <dbReference type="NCBI Taxonomy" id="35622"/>
    <lineage>
        <taxon>Bacteria</taxon>
        <taxon>Bacillati</taxon>
        <taxon>Actinomycetota</taxon>
        <taxon>Actinomycetes</taxon>
        <taxon>Streptosporangiales</taxon>
        <taxon>Thermomonosporaceae</taxon>
        <taxon>Thermostaphylospora</taxon>
    </lineage>
</organism>
<feature type="region of interest" description="Disordered" evidence="2">
    <location>
        <begin position="1"/>
        <end position="23"/>
    </location>
</feature>
<dbReference type="RefSeq" id="WP_093259079.1">
    <property type="nucleotide sequence ID" value="NZ_FNKK01000002.1"/>
</dbReference>
<dbReference type="STRING" id="35622.SAMN04489764_2364"/>
<gene>
    <name evidence="3" type="ORF">SAMN04489764_2364</name>
</gene>
<dbReference type="Gene3D" id="3.30.420.40">
    <property type="match status" value="2"/>
</dbReference>
<keyword evidence="3" id="KW-0418">Kinase</keyword>
<dbReference type="PANTHER" id="PTHR18964:SF149">
    <property type="entry name" value="BIFUNCTIONAL UDP-N-ACETYLGLUCOSAMINE 2-EPIMERASE_N-ACETYLMANNOSAMINE KINASE"/>
    <property type="match status" value="1"/>
</dbReference>
<dbReference type="AlphaFoldDB" id="A0A1H1E8B9"/>
<dbReference type="InterPro" id="IPR000600">
    <property type="entry name" value="ROK"/>
</dbReference>
<dbReference type="InterPro" id="IPR049874">
    <property type="entry name" value="ROK_cs"/>
</dbReference>
<name>A0A1H1E8B9_9ACTN</name>
<dbReference type="PANTHER" id="PTHR18964">
    <property type="entry name" value="ROK (REPRESSOR, ORF, KINASE) FAMILY"/>
    <property type="match status" value="1"/>
</dbReference>
<evidence type="ECO:0000313" key="3">
    <source>
        <dbReference type="EMBL" id="SDQ85051.1"/>
    </source>
</evidence>
<evidence type="ECO:0000256" key="2">
    <source>
        <dbReference type="SAM" id="MobiDB-lite"/>
    </source>
</evidence>
<dbReference type="Proteomes" id="UP000217103">
    <property type="component" value="Unassembled WGS sequence"/>
</dbReference>
<evidence type="ECO:0000313" key="4">
    <source>
        <dbReference type="Proteomes" id="UP000217103"/>
    </source>
</evidence>
<evidence type="ECO:0000256" key="1">
    <source>
        <dbReference type="ARBA" id="ARBA00006479"/>
    </source>
</evidence>
<keyword evidence="3" id="KW-0808">Transferase</keyword>
<proteinExistence type="inferred from homology"/>
<keyword evidence="4" id="KW-1185">Reference proteome</keyword>
<dbReference type="PROSITE" id="PS01125">
    <property type="entry name" value="ROK"/>
    <property type="match status" value="1"/>
</dbReference>
<feature type="compositionally biased region" description="Basic residues" evidence="2">
    <location>
        <begin position="1"/>
        <end position="11"/>
    </location>
</feature>
<feature type="compositionally biased region" description="Low complexity" evidence="2">
    <location>
        <begin position="12"/>
        <end position="23"/>
    </location>
</feature>
<dbReference type="Pfam" id="PF00480">
    <property type="entry name" value="ROK"/>
    <property type="match status" value="1"/>
</dbReference>
<comment type="similarity">
    <text evidence="1">Belongs to the ROK (NagC/XylR) family.</text>
</comment>
<dbReference type="EMBL" id="FNKK01000002">
    <property type="protein sequence ID" value="SDQ85051.1"/>
    <property type="molecule type" value="Genomic_DNA"/>
</dbReference>
<dbReference type="SUPFAM" id="SSF53067">
    <property type="entry name" value="Actin-like ATPase domain"/>
    <property type="match status" value="1"/>
</dbReference>